<dbReference type="Proteomes" id="UP001159405">
    <property type="component" value="Unassembled WGS sequence"/>
</dbReference>
<keyword evidence="3" id="KW-1185">Reference proteome</keyword>
<evidence type="ECO:0000313" key="2">
    <source>
        <dbReference type="EMBL" id="CAH3178995.1"/>
    </source>
</evidence>
<protein>
    <recommendedName>
        <fullName evidence="1">DZIP3-like HEPN domain-containing protein</fullName>
    </recommendedName>
</protein>
<proteinExistence type="predicted"/>
<name>A0ABN8RMH3_9CNID</name>
<accession>A0ABN8RMH3</accession>
<gene>
    <name evidence="2" type="ORF">PLOB_00021216</name>
</gene>
<dbReference type="InterPro" id="IPR041249">
    <property type="entry name" value="HEPN_DZIP3"/>
</dbReference>
<sequence>MVALDDAEETLRSTRTKANSQRLTRLLMSGGAVLLREIFDSYHSPASLPTILSKPSVERQLKTARLTGPDWKCLCPSPGVYGKSSDFDISLTFRLLRTICPLTPPLTGWDSLPND</sequence>
<evidence type="ECO:0000259" key="1">
    <source>
        <dbReference type="Pfam" id="PF18738"/>
    </source>
</evidence>
<reference evidence="2 3" key="1">
    <citation type="submission" date="2022-05" db="EMBL/GenBank/DDBJ databases">
        <authorList>
            <consortium name="Genoscope - CEA"/>
            <person name="William W."/>
        </authorList>
    </citation>
    <scope>NUCLEOTIDE SEQUENCE [LARGE SCALE GENOMIC DNA]</scope>
</reference>
<comment type="caution">
    <text evidence="2">The sequence shown here is derived from an EMBL/GenBank/DDBJ whole genome shotgun (WGS) entry which is preliminary data.</text>
</comment>
<dbReference type="Pfam" id="PF18738">
    <property type="entry name" value="HEPN_DZIP3"/>
    <property type="match status" value="1"/>
</dbReference>
<feature type="domain" description="DZIP3-like HEPN" evidence="1">
    <location>
        <begin position="45"/>
        <end position="115"/>
    </location>
</feature>
<dbReference type="EMBL" id="CALNXK010000248">
    <property type="protein sequence ID" value="CAH3178995.1"/>
    <property type="molecule type" value="Genomic_DNA"/>
</dbReference>
<evidence type="ECO:0000313" key="3">
    <source>
        <dbReference type="Proteomes" id="UP001159405"/>
    </source>
</evidence>
<organism evidence="2 3">
    <name type="scientific">Porites lobata</name>
    <dbReference type="NCBI Taxonomy" id="104759"/>
    <lineage>
        <taxon>Eukaryota</taxon>
        <taxon>Metazoa</taxon>
        <taxon>Cnidaria</taxon>
        <taxon>Anthozoa</taxon>
        <taxon>Hexacorallia</taxon>
        <taxon>Scleractinia</taxon>
        <taxon>Fungiina</taxon>
        <taxon>Poritidae</taxon>
        <taxon>Porites</taxon>
    </lineage>
</organism>